<dbReference type="Proteomes" id="UP000053263">
    <property type="component" value="Unassembled WGS sequence"/>
</dbReference>
<dbReference type="Gene3D" id="3.80.10.10">
    <property type="entry name" value="Ribonuclease Inhibitor"/>
    <property type="match status" value="1"/>
</dbReference>
<organism evidence="1 2">
    <name type="scientific">Plicaturopsis crispa FD-325 SS-3</name>
    <dbReference type="NCBI Taxonomy" id="944288"/>
    <lineage>
        <taxon>Eukaryota</taxon>
        <taxon>Fungi</taxon>
        <taxon>Dikarya</taxon>
        <taxon>Basidiomycota</taxon>
        <taxon>Agaricomycotina</taxon>
        <taxon>Agaricomycetes</taxon>
        <taxon>Agaricomycetidae</taxon>
        <taxon>Amylocorticiales</taxon>
        <taxon>Amylocorticiaceae</taxon>
        <taxon>Plicatura</taxon>
        <taxon>Plicaturopsis crispa</taxon>
    </lineage>
</organism>
<evidence type="ECO:0000313" key="2">
    <source>
        <dbReference type="Proteomes" id="UP000053263"/>
    </source>
</evidence>
<keyword evidence="2" id="KW-1185">Reference proteome</keyword>
<name>A0A0C9SRL7_PLICR</name>
<accession>A0A0C9SRL7</accession>
<protein>
    <recommendedName>
        <fullName evidence="3">F-box domain-containing protein</fullName>
    </recommendedName>
</protein>
<dbReference type="SUPFAM" id="SSF52047">
    <property type="entry name" value="RNI-like"/>
    <property type="match status" value="1"/>
</dbReference>
<dbReference type="InterPro" id="IPR032675">
    <property type="entry name" value="LRR_dom_sf"/>
</dbReference>
<dbReference type="EMBL" id="KN832569">
    <property type="protein sequence ID" value="KII84787.1"/>
    <property type="molecule type" value="Genomic_DNA"/>
</dbReference>
<reference evidence="1 2" key="1">
    <citation type="submission" date="2014-06" db="EMBL/GenBank/DDBJ databases">
        <title>Evolutionary Origins and Diversification of the Mycorrhizal Mutualists.</title>
        <authorList>
            <consortium name="DOE Joint Genome Institute"/>
            <consortium name="Mycorrhizal Genomics Consortium"/>
            <person name="Kohler A."/>
            <person name="Kuo A."/>
            <person name="Nagy L.G."/>
            <person name="Floudas D."/>
            <person name="Copeland A."/>
            <person name="Barry K.W."/>
            <person name="Cichocki N."/>
            <person name="Veneault-Fourrey C."/>
            <person name="LaButti K."/>
            <person name="Lindquist E.A."/>
            <person name="Lipzen A."/>
            <person name="Lundell T."/>
            <person name="Morin E."/>
            <person name="Murat C."/>
            <person name="Riley R."/>
            <person name="Ohm R."/>
            <person name="Sun H."/>
            <person name="Tunlid A."/>
            <person name="Henrissat B."/>
            <person name="Grigoriev I.V."/>
            <person name="Hibbett D.S."/>
            <person name="Martin F."/>
        </authorList>
    </citation>
    <scope>NUCLEOTIDE SEQUENCE [LARGE SCALE GENOMIC DNA]</scope>
    <source>
        <strain evidence="1 2">FD-325 SS-3</strain>
    </source>
</reference>
<evidence type="ECO:0000313" key="1">
    <source>
        <dbReference type="EMBL" id="KII84787.1"/>
    </source>
</evidence>
<proteinExistence type="predicted"/>
<dbReference type="OrthoDB" id="3178870at2759"/>
<gene>
    <name evidence="1" type="ORF">PLICRDRAFT_117058</name>
</gene>
<dbReference type="AlphaFoldDB" id="A0A0C9SRL7"/>
<dbReference type="HOGENOM" id="CLU_036643_0_0_1"/>
<sequence length="353" mass="40140">MTTQSPALYPAFPVELLDEICQQCDQRRALLDLQLANSHLRPIAQRVLYRSITDISPSSMVSLFRSLCSSQITPRLVRELAIDWQMTCPTGNLYRLVNRTLRRLTFLKVLSIEPFRGRCDYRLVRMLDGCTFRLERLATSIPCDDNLAEFLNKQPLLRELDLHGHCLLSDSGSPLSPLALPQLASFRAVHAGPDLIERFVRGRPVRNVSLSLYPSQGLTSFYAIMQSTSPLVRLTIMSFELEPRFELLLRETARYMPSLQALHIVELQASYNTDMLLAAAPLLEYLPELRYITLISAGQEMDEAAERSVAIQWSKANPSIRTIILPRGKGWFQRDGAWLCWNDSSVVISSSRR</sequence>
<evidence type="ECO:0008006" key="3">
    <source>
        <dbReference type="Google" id="ProtNLM"/>
    </source>
</evidence>